<dbReference type="EMBL" id="NEXJ01000037">
    <property type="protein sequence ID" value="PSN91807.1"/>
    <property type="molecule type" value="Genomic_DNA"/>
</dbReference>
<evidence type="ECO:0008006" key="3">
    <source>
        <dbReference type="Google" id="ProtNLM"/>
    </source>
</evidence>
<organism evidence="1 2">
    <name type="scientific">Candidatus Marsarchaeota G2 archaeon ECH_B_SAG-M15</name>
    <dbReference type="NCBI Taxonomy" id="1978162"/>
    <lineage>
        <taxon>Archaea</taxon>
        <taxon>Candidatus Marsarchaeota</taxon>
        <taxon>Candidatus Marsarchaeota group 2</taxon>
    </lineage>
</organism>
<comment type="caution">
    <text evidence="1">The sequence shown here is derived from an EMBL/GenBank/DDBJ whole genome shotgun (WGS) entry which is preliminary data.</text>
</comment>
<dbReference type="Gene3D" id="3.30.190.20">
    <property type="match status" value="1"/>
</dbReference>
<protein>
    <recommendedName>
        <fullName evidence="3">50S ribosomal protein L1</fullName>
    </recommendedName>
</protein>
<evidence type="ECO:0000313" key="1">
    <source>
        <dbReference type="EMBL" id="PSN91807.1"/>
    </source>
</evidence>
<gene>
    <name evidence="1" type="ORF">B9Q08_02135</name>
</gene>
<proteinExistence type="predicted"/>
<dbReference type="AlphaFoldDB" id="A0A2R6AZI5"/>
<sequence length="78" mass="8659">ADPKPIVERLRNSVLVKLKGQPVIRCMVGSEDMNADDLAENILDLVNYTTQKVKGGRAALDHALVKLTMSKPVKIEFR</sequence>
<accession>A0A2R6AZI5</accession>
<dbReference type="SUPFAM" id="SSF56808">
    <property type="entry name" value="Ribosomal protein L1"/>
    <property type="match status" value="1"/>
</dbReference>
<evidence type="ECO:0000313" key="2">
    <source>
        <dbReference type="Proteomes" id="UP000240490"/>
    </source>
</evidence>
<feature type="non-terminal residue" evidence="1">
    <location>
        <position position="1"/>
    </location>
</feature>
<dbReference type="InterPro" id="IPR028364">
    <property type="entry name" value="Ribosomal_uL1/biogenesis"/>
</dbReference>
<reference evidence="1 2" key="1">
    <citation type="submission" date="2017-04" db="EMBL/GenBank/DDBJ databases">
        <title>Novel microbial lineages endemic to geothermal iron-oxide mats fill important gaps in the evolutionary history of Archaea.</title>
        <authorList>
            <person name="Jay Z.J."/>
            <person name="Beam J.P."/>
            <person name="Dlakic M."/>
            <person name="Rusch D.B."/>
            <person name="Kozubal M.A."/>
            <person name="Inskeep W.P."/>
        </authorList>
    </citation>
    <scope>NUCLEOTIDE SEQUENCE [LARGE SCALE GENOMIC DNA]</scope>
    <source>
        <strain evidence="1">ECH_B_SAG-M15</strain>
    </source>
</reference>
<dbReference type="Pfam" id="PF00687">
    <property type="entry name" value="Ribosomal_L1"/>
    <property type="match status" value="1"/>
</dbReference>
<dbReference type="Proteomes" id="UP000240490">
    <property type="component" value="Unassembled WGS sequence"/>
</dbReference>
<dbReference type="InterPro" id="IPR023674">
    <property type="entry name" value="Ribosomal_uL1-like"/>
</dbReference>
<name>A0A2R6AZI5_9ARCH</name>